<gene>
    <name evidence="1" type="ORF">GALL_463960</name>
</gene>
<dbReference type="EMBL" id="MLJW01003471">
    <property type="protein sequence ID" value="OIQ71985.1"/>
    <property type="molecule type" value="Genomic_DNA"/>
</dbReference>
<organism evidence="1">
    <name type="scientific">mine drainage metagenome</name>
    <dbReference type="NCBI Taxonomy" id="410659"/>
    <lineage>
        <taxon>unclassified sequences</taxon>
        <taxon>metagenomes</taxon>
        <taxon>ecological metagenomes</taxon>
    </lineage>
</organism>
<name>A0A1J5PKB6_9ZZZZ</name>
<comment type="caution">
    <text evidence="1">The sequence shown here is derived from an EMBL/GenBank/DDBJ whole genome shotgun (WGS) entry which is preliminary data.</text>
</comment>
<reference evidence="1" key="1">
    <citation type="submission" date="2016-10" db="EMBL/GenBank/DDBJ databases">
        <title>Sequence of Gallionella enrichment culture.</title>
        <authorList>
            <person name="Poehlein A."/>
            <person name="Muehling M."/>
            <person name="Daniel R."/>
        </authorList>
    </citation>
    <scope>NUCLEOTIDE SEQUENCE</scope>
</reference>
<accession>A0A1J5PKB6</accession>
<dbReference type="AlphaFoldDB" id="A0A1J5PKB6"/>
<evidence type="ECO:0000313" key="1">
    <source>
        <dbReference type="EMBL" id="OIQ71985.1"/>
    </source>
</evidence>
<proteinExistence type="predicted"/>
<protein>
    <submittedName>
        <fullName evidence="1">Uncharacterized protein</fullName>
    </submittedName>
</protein>
<sequence>MKIGQARQLALLFFVGRARQLQLVHDRIAMRVAEGVDADDGQLAGVFEHLVVHRFVLNLAALVAGFHGAEHAAALGNALKLQQHRFFDQFGQFLDDERAL</sequence>